<dbReference type="SUPFAM" id="SSF55729">
    <property type="entry name" value="Acyl-CoA N-acyltransferases (Nat)"/>
    <property type="match status" value="1"/>
</dbReference>
<dbReference type="PANTHER" id="PTHR45750:SF3">
    <property type="entry name" value="HISTONE ACETYLTRANSFERASE"/>
    <property type="match status" value="1"/>
</dbReference>
<reference evidence="15" key="1">
    <citation type="submission" date="2016-10" db="EMBL/GenBank/DDBJ databases">
        <authorList>
            <person name="Benchimol M."/>
            <person name="Almeida L.G."/>
            <person name="Vasconcelos A.T."/>
            <person name="Perreira-Neves A."/>
            <person name="Rosa I.A."/>
            <person name="Tasca T."/>
            <person name="Bogo M.R."/>
            <person name="de Souza W."/>
        </authorList>
    </citation>
    <scope>NUCLEOTIDE SEQUENCE [LARGE SCALE GENOMIC DNA]</scope>
    <source>
        <strain evidence="15">K</strain>
    </source>
</reference>
<evidence type="ECO:0000256" key="12">
    <source>
        <dbReference type="PROSITE-ProRule" id="PRU00035"/>
    </source>
</evidence>
<dbReference type="CDD" id="cd04369">
    <property type="entry name" value="Bromodomain"/>
    <property type="match status" value="1"/>
</dbReference>
<sequence>MDINTSLFPPPKPRLLQHQRNVYEYLFTDFQPINQVHISSDVIQRAANLHHLEETLNFKLINNDHTKQSLLSLLGIRNLISGCLANMPSNYVTSIVYNSSHHSIGAYQKDGSLVACVTFRAFPQQDFAELVFCVVKAESQVHGIGASLMDHFKQYLQALCIHHILVFADNSAIGFFERQGYNFTIPMDSQNYEYLIKYYDGATLMHCDVIDEYDYVRRHDLSEAMQKIIVASMTQQEVLKFTEYPITELNGINIKPVIEAPLSELIQTIFDRAVSESSAHLFMKLVPKSDNPDYYRAIKKPMCFENIRERIQNGRYKNIDKFLDDIFQIITNAYSYNELESKYVQSASVLENHIRVILGELNIDYRPK</sequence>
<evidence type="ECO:0000313" key="16">
    <source>
        <dbReference type="Proteomes" id="UP000179807"/>
    </source>
</evidence>
<dbReference type="GO" id="GO:0005634">
    <property type="term" value="C:nucleus"/>
    <property type="evidence" value="ECO:0007669"/>
    <property type="project" value="UniProtKB-SubCell"/>
</dbReference>
<dbReference type="InterPro" id="IPR001487">
    <property type="entry name" value="Bromodomain"/>
</dbReference>
<proteinExistence type="inferred from homology"/>
<dbReference type="InterPro" id="IPR000182">
    <property type="entry name" value="GNAT_dom"/>
</dbReference>
<evidence type="ECO:0000256" key="7">
    <source>
        <dbReference type="ARBA" id="ARBA00023117"/>
    </source>
</evidence>
<evidence type="ECO:0000256" key="10">
    <source>
        <dbReference type="ARBA" id="ARBA00023242"/>
    </source>
</evidence>
<feature type="domain" description="N-acetyltransferase" evidence="14">
    <location>
        <begin position="56"/>
        <end position="210"/>
    </location>
</feature>
<dbReference type="PROSITE" id="PS50014">
    <property type="entry name" value="BROMODOMAIN_2"/>
    <property type="match status" value="1"/>
</dbReference>
<accession>A0A1J4KZS6</accession>
<dbReference type="EC" id="2.3.1.48" evidence="3"/>
<keyword evidence="9" id="KW-0804">Transcription</keyword>
<evidence type="ECO:0000256" key="4">
    <source>
        <dbReference type="ARBA" id="ARBA00022679"/>
    </source>
</evidence>
<dbReference type="SUPFAM" id="SSF47370">
    <property type="entry name" value="Bromodomain"/>
    <property type="match status" value="1"/>
</dbReference>
<keyword evidence="5" id="KW-0156">Chromatin regulator</keyword>
<dbReference type="Proteomes" id="UP000179807">
    <property type="component" value="Unassembled WGS sequence"/>
</dbReference>
<evidence type="ECO:0000313" key="15">
    <source>
        <dbReference type="EMBL" id="OHT15196.1"/>
    </source>
</evidence>
<evidence type="ECO:0000256" key="11">
    <source>
        <dbReference type="ARBA" id="ARBA00023315"/>
    </source>
</evidence>
<dbReference type="Pfam" id="PF00583">
    <property type="entry name" value="Acetyltransf_1"/>
    <property type="match status" value="1"/>
</dbReference>
<dbReference type="OrthoDB" id="1937912at2759"/>
<dbReference type="GO" id="GO:0045944">
    <property type="term" value="P:positive regulation of transcription by RNA polymerase II"/>
    <property type="evidence" value="ECO:0007669"/>
    <property type="project" value="TreeGrafter"/>
</dbReference>
<evidence type="ECO:0000256" key="5">
    <source>
        <dbReference type="ARBA" id="ARBA00022853"/>
    </source>
</evidence>
<evidence type="ECO:0000256" key="2">
    <source>
        <dbReference type="ARBA" id="ARBA00008607"/>
    </source>
</evidence>
<dbReference type="PRINTS" id="PR00503">
    <property type="entry name" value="BROMODOMAIN"/>
</dbReference>
<protein>
    <recommendedName>
        <fullName evidence="3">histone acetyltransferase</fullName>
        <ecNumber evidence="3">2.3.1.48</ecNumber>
    </recommendedName>
</protein>
<evidence type="ECO:0000256" key="6">
    <source>
        <dbReference type="ARBA" id="ARBA00023015"/>
    </source>
</evidence>
<dbReference type="GeneID" id="94832487"/>
<dbReference type="GO" id="GO:0000123">
    <property type="term" value="C:histone acetyltransferase complex"/>
    <property type="evidence" value="ECO:0007669"/>
    <property type="project" value="TreeGrafter"/>
</dbReference>
<evidence type="ECO:0000259" key="14">
    <source>
        <dbReference type="PROSITE" id="PS51186"/>
    </source>
</evidence>
<evidence type="ECO:0000256" key="8">
    <source>
        <dbReference type="ARBA" id="ARBA00023159"/>
    </source>
</evidence>
<dbReference type="InterPro" id="IPR016181">
    <property type="entry name" value="Acyl_CoA_acyltransferase"/>
</dbReference>
<keyword evidence="16" id="KW-1185">Reference proteome</keyword>
<organism evidence="15 16">
    <name type="scientific">Tritrichomonas foetus</name>
    <dbReference type="NCBI Taxonomy" id="1144522"/>
    <lineage>
        <taxon>Eukaryota</taxon>
        <taxon>Metamonada</taxon>
        <taxon>Parabasalia</taxon>
        <taxon>Tritrichomonadida</taxon>
        <taxon>Tritrichomonadidae</taxon>
        <taxon>Tritrichomonas</taxon>
    </lineage>
</organism>
<dbReference type="VEuPathDB" id="TrichDB:TRFO_14389"/>
<dbReference type="RefSeq" id="XP_068368332.1">
    <property type="nucleotide sequence ID" value="XM_068497783.1"/>
</dbReference>
<comment type="caution">
    <text evidence="15">The sequence shown here is derived from an EMBL/GenBank/DDBJ whole genome shotgun (WGS) entry which is preliminary data.</text>
</comment>
<keyword evidence="6" id="KW-0805">Transcription regulation</keyword>
<dbReference type="Gene3D" id="1.20.920.10">
    <property type="entry name" value="Bromodomain-like"/>
    <property type="match status" value="1"/>
</dbReference>
<dbReference type="PANTHER" id="PTHR45750">
    <property type="entry name" value="GH11602P"/>
    <property type="match status" value="1"/>
</dbReference>
<keyword evidence="8" id="KW-0010">Activator</keyword>
<dbReference type="CDD" id="cd04301">
    <property type="entry name" value="NAT_SF"/>
    <property type="match status" value="1"/>
</dbReference>
<keyword evidence="7 12" id="KW-0103">Bromodomain</keyword>
<dbReference type="Pfam" id="PF00439">
    <property type="entry name" value="Bromodomain"/>
    <property type="match status" value="1"/>
</dbReference>
<evidence type="ECO:0000256" key="9">
    <source>
        <dbReference type="ARBA" id="ARBA00023163"/>
    </source>
</evidence>
<dbReference type="InterPro" id="IPR036427">
    <property type="entry name" value="Bromodomain-like_sf"/>
</dbReference>
<dbReference type="InterPro" id="IPR037800">
    <property type="entry name" value="GCN5"/>
</dbReference>
<evidence type="ECO:0000259" key="13">
    <source>
        <dbReference type="PROSITE" id="PS50014"/>
    </source>
</evidence>
<dbReference type="EMBL" id="MLAK01000261">
    <property type="protein sequence ID" value="OHT15196.1"/>
    <property type="molecule type" value="Genomic_DNA"/>
</dbReference>
<evidence type="ECO:0000256" key="1">
    <source>
        <dbReference type="ARBA" id="ARBA00004123"/>
    </source>
</evidence>
<evidence type="ECO:0000256" key="3">
    <source>
        <dbReference type="ARBA" id="ARBA00013184"/>
    </source>
</evidence>
<dbReference type="AlphaFoldDB" id="A0A1J4KZS6"/>
<name>A0A1J4KZS6_9EUKA</name>
<dbReference type="InterPro" id="IPR018359">
    <property type="entry name" value="Bromodomain_CS"/>
</dbReference>
<keyword evidence="4" id="KW-0808">Transferase</keyword>
<dbReference type="PROSITE" id="PS51186">
    <property type="entry name" value="GNAT"/>
    <property type="match status" value="1"/>
</dbReference>
<dbReference type="GO" id="GO:0010484">
    <property type="term" value="F:histone H3 acetyltransferase activity"/>
    <property type="evidence" value="ECO:0007669"/>
    <property type="project" value="TreeGrafter"/>
</dbReference>
<comment type="subcellular location">
    <subcellularLocation>
        <location evidence="1">Nucleus</location>
    </subcellularLocation>
</comment>
<gene>
    <name evidence="15" type="primary">gcn5</name>
    <name evidence="15" type="ORF">TRFO_14389</name>
</gene>
<dbReference type="SMART" id="SM00297">
    <property type="entry name" value="BROMO"/>
    <property type="match status" value="1"/>
</dbReference>
<feature type="domain" description="Bromo" evidence="13">
    <location>
        <begin position="274"/>
        <end position="344"/>
    </location>
</feature>
<comment type="similarity">
    <text evidence="2">Belongs to the acetyltransferase family. GCN5 subfamily.</text>
</comment>
<keyword evidence="10" id="KW-0539">Nucleus</keyword>
<keyword evidence="11" id="KW-0012">Acyltransferase</keyword>
<dbReference type="PROSITE" id="PS00633">
    <property type="entry name" value="BROMODOMAIN_1"/>
    <property type="match status" value="1"/>
</dbReference>
<dbReference type="Gene3D" id="3.40.630.30">
    <property type="match status" value="1"/>
</dbReference>